<name>A0A653U0C3_9FLAO</name>
<evidence type="ECO:0000313" key="2">
    <source>
        <dbReference type="Proteomes" id="UP000430202"/>
    </source>
</evidence>
<organism evidence="1 2">
    <name type="scientific">Maribacter litoralis</name>
    <dbReference type="NCBI Taxonomy" id="2059726"/>
    <lineage>
        <taxon>Bacteria</taxon>
        <taxon>Pseudomonadati</taxon>
        <taxon>Bacteroidota</taxon>
        <taxon>Flavobacteriia</taxon>
        <taxon>Flavobacteriales</taxon>
        <taxon>Flavobacteriaceae</taxon>
        <taxon>Maribacter</taxon>
    </lineage>
</organism>
<dbReference type="EMBL" id="CABWLR010000004">
    <property type="protein sequence ID" value="VXB86523.1"/>
    <property type="molecule type" value="Genomic_DNA"/>
</dbReference>
<protein>
    <submittedName>
        <fullName evidence="1">Uncharacterized protein</fullName>
    </submittedName>
</protein>
<proteinExistence type="predicted"/>
<reference evidence="1 2" key="1">
    <citation type="submission" date="2019-10" db="EMBL/GenBank/DDBJ databases">
        <authorList>
            <person name="Karimi E."/>
        </authorList>
    </citation>
    <scope>NUCLEOTIDE SEQUENCE [LARGE SCALE GENOMIC DNA]</scope>
    <source>
        <strain evidence="1">Maribacter sp. 151</strain>
    </source>
</reference>
<evidence type="ECO:0000313" key="1">
    <source>
        <dbReference type="EMBL" id="VXB86523.1"/>
    </source>
</evidence>
<accession>A0A653U0C3</accession>
<keyword evidence="2" id="KW-1185">Reference proteome</keyword>
<dbReference type="Proteomes" id="UP000430202">
    <property type="component" value="Unassembled WGS sequence"/>
</dbReference>
<dbReference type="RefSeq" id="WP_159303271.1">
    <property type="nucleotide sequence ID" value="NZ_LR733271.1"/>
</dbReference>
<gene>
    <name evidence="1" type="ORF">MARI151_40104</name>
</gene>
<sequence>MNAKWCVSTLFIILALLGLSQEQKKTSNQQISLEFADVERSSNSAHDEILAVITKKLEVLGVDAIEVIENDERQLSIRYYSDVDAESVKKFLSEEGQFTIGFNGEKPVDNQDEQLPGQYNLVVLDLHQQIDNGFQLKATLVTAQDYKFEITYNSFTLSVNNEIAIDHDAIDELAIKINRDVAITVNNTSHNIPEVRAGPQGNRNS</sequence>
<dbReference type="AlphaFoldDB" id="A0A653U0C3"/>